<keyword evidence="10" id="KW-1185">Reference proteome</keyword>
<evidence type="ECO:0000256" key="1">
    <source>
        <dbReference type="ARBA" id="ARBA00004651"/>
    </source>
</evidence>
<gene>
    <name evidence="9" type="ORF">AWC05_00995</name>
</gene>
<feature type="transmembrane region" description="Helical" evidence="7">
    <location>
        <begin position="162"/>
        <end position="182"/>
    </location>
</feature>
<comment type="subcellular location">
    <subcellularLocation>
        <location evidence="1">Cell membrane</location>
        <topology evidence="1">Multi-pass membrane protein</topology>
    </subcellularLocation>
</comment>
<feature type="transmembrane region" description="Helical" evidence="7">
    <location>
        <begin position="398"/>
        <end position="422"/>
    </location>
</feature>
<feature type="transmembrane region" description="Helical" evidence="7">
    <location>
        <begin position="319"/>
        <end position="338"/>
    </location>
</feature>
<dbReference type="STRING" id="292462.AWC05_00995"/>
<evidence type="ECO:0000256" key="2">
    <source>
        <dbReference type="ARBA" id="ARBA00006162"/>
    </source>
</evidence>
<feature type="transmembrane region" description="Helical" evidence="7">
    <location>
        <begin position="374"/>
        <end position="392"/>
    </location>
</feature>
<dbReference type="InterPro" id="IPR024962">
    <property type="entry name" value="YukD-like"/>
</dbReference>
<keyword evidence="3" id="KW-1003">Cell membrane</keyword>
<dbReference type="Pfam" id="PF19053">
    <property type="entry name" value="EccD"/>
    <property type="match status" value="1"/>
</dbReference>
<feature type="transmembrane region" description="Helical" evidence="7">
    <location>
        <begin position="129"/>
        <end position="150"/>
    </location>
</feature>
<evidence type="ECO:0000256" key="6">
    <source>
        <dbReference type="ARBA" id="ARBA00023136"/>
    </source>
</evidence>
<evidence type="ECO:0000256" key="4">
    <source>
        <dbReference type="ARBA" id="ARBA00022692"/>
    </source>
</evidence>
<evidence type="ECO:0000313" key="10">
    <source>
        <dbReference type="Proteomes" id="UP000193010"/>
    </source>
</evidence>
<comment type="similarity">
    <text evidence="2">Belongs to the EccD/Snm4 family.</text>
</comment>
<keyword evidence="6 7" id="KW-0472">Membrane</keyword>
<dbReference type="InterPro" id="IPR006707">
    <property type="entry name" value="T7SS_EccD"/>
</dbReference>
<protein>
    <recommendedName>
        <fullName evidence="8">EccD-like transmembrane domain-containing protein</fullName>
    </recommendedName>
</protein>
<reference evidence="9 10" key="1">
    <citation type="submission" date="2016-01" db="EMBL/GenBank/DDBJ databases">
        <title>The new phylogeny of the genus Mycobacterium.</title>
        <authorList>
            <person name="Tarcisio F."/>
            <person name="Conor M."/>
            <person name="Antonella G."/>
            <person name="Elisabetta G."/>
            <person name="Giulia F.S."/>
            <person name="Sara T."/>
            <person name="Anna F."/>
            <person name="Clotilde B."/>
            <person name="Roberto B."/>
            <person name="Veronica D.S."/>
            <person name="Fabio R."/>
            <person name="Monica P."/>
            <person name="Olivier J."/>
            <person name="Enrico T."/>
            <person name="Nicola S."/>
        </authorList>
    </citation>
    <scope>NUCLEOTIDE SEQUENCE [LARGE SCALE GENOMIC DNA]</scope>
    <source>
        <strain evidence="9 10">DSM 44852</strain>
    </source>
</reference>
<dbReference type="PIRSF" id="PIRSF017804">
    <property type="entry name" value="Secretion_EccD1"/>
    <property type="match status" value="1"/>
</dbReference>
<feature type="transmembrane region" description="Helical" evidence="7">
    <location>
        <begin position="194"/>
        <end position="212"/>
    </location>
</feature>
<evidence type="ECO:0000256" key="7">
    <source>
        <dbReference type="SAM" id="Phobius"/>
    </source>
</evidence>
<evidence type="ECO:0000259" key="8">
    <source>
        <dbReference type="Pfam" id="PF19053"/>
    </source>
</evidence>
<evidence type="ECO:0000313" key="9">
    <source>
        <dbReference type="EMBL" id="ORV49726.1"/>
    </source>
</evidence>
<dbReference type="Pfam" id="PF08817">
    <property type="entry name" value="YukD"/>
    <property type="match status" value="1"/>
</dbReference>
<sequence length="465" mass="46609">MTHPNLKRLTLSISDPGLRRVSVYADTAVVDLALPSGMPIATLLPPIVDALKAHGVSDPNTTRYRLSILGSATLDSSTTLAQCGIQDGDVLVLNRSATPPPAVRYDDVAEAVSDTLGDRARSPSRTSRATRLSAALGAGCLTGIGCLALARNTFTPNAVPDFDTTTGIAALIAFAALMLAALANRAYQDAMAGLTLNLVATAFAAVAGFLAVPGGPGLPNMLLAAAAAAVAAGLAARVSDCGATTLTAVSCFATVVAVAAFGGVVTGVRLQVIGAASALVSLGLLGVSARVAIVLAGLSPKTVHTAPDDLAARAIRADAWLASLLAAFSSSAATGAIVTVIAGTPRLACTALGLATGGLLLLRTDSVAGRRILTGVIGAVATIGTTFGAAALRAPEHGAWVAAATALLVAGALYLGFVAPATSLSPMTRKSVELLECLVLIAMVPLTCWVCGFYGAARDLHLTWT</sequence>
<organism evidence="9 10">
    <name type="scientific">Mycobacterium florentinum</name>
    <dbReference type="NCBI Taxonomy" id="292462"/>
    <lineage>
        <taxon>Bacteria</taxon>
        <taxon>Bacillati</taxon>
        <taxon>Actinomycetota</taxon>
        <taxon>Actinomycetes</taxon>
        <taxon>Mycobacteriales</taxon>
        <taxon>Mycobacteriaceae</taxon>
        <taxon>Mycobacterium</taxon>
        <taxon>Mycobacterium simiae complex</taxon>
    </lineage>
</organism>
<dbReference type="Gene3D" id="3.10.20.90">
    <property type="entry name" value="Phosphatidylinositol 3-kinase Catalytic Subunit, Chain A, domain 1"/>
    <property type="match status" value="1"/>
</dbReference>
<feature type="transmembrane region" description="Helical" evidence="7">
    <location>
        <begin position="434"/>
        <end position="457"/>
    </location>
</feature>
<accession>A0A1X1TYS1</accession>
<proteinExistence type="inferred from homology"/>
<dbReference type="Proteomes" id="UP000193010">
    <property type="component" value="Unassembled WGS sequence"/>
</dbReference>
<feature type="domain" description="EccD-like transmembrane" evidence="8">
    <location>
        <begin position="130"/>
        <end position="460"/>
    </location>
</feature>
<feature type="transmembrane region" description="Helical" evidence="7">
    <location>
        <begin position="243"/>
        <end position="266"/>
    </location>
</feature>
<dbReference type="EMBL" id="LQOV01000029">
    <property type="protein sequence ID" value="ORV49726.1"/>
    <property type="molecule type" value="Genomic_DNA"/>
</dbReference>
<comment type="caution">
    <text evidence="9">The sequence shown here is derived from an EMBL/GenBank/DDBJ whole genome shotgun (WGS) entry which is preliminary data.</text>
</comment>
<dbReference type="InterPro" id="IPR044049">
    <property type="entry name" value="EccD_transm"/>
</dbReference>
<evidence type="ECO:0000256" key="3">
    <source>
        <dbReference type="ARBA" id="ARBA00022475"/>
    </source>
</evidence>
<dbReference type="GO" id="GO:0005886">
    <property type="term" value="C:plasma membrane"/>
    <property type="evidence" value="ECO:0007669"/>
    <property type="project" value="UniProtKB-SubCell"/>
</dbReference>
<keyword evidence="4 7" id="KW-0812">Transmembrane</keyword>
<evidence type="ECO:0000256" key="5">
    <source>
        <dbReference type="ARBA" id="ARBA00022989"/>
    </source>
</evidence>
<dbReference type="AlphaFoldDB" id="A0A1X1TYS1"/>
<keyword evidence="5 7" id="KW-1133">Transmembrane helix</keyword>
<feature type="transmembrane region" description="Helical" evidence="7">
    <location>
        <begin position="272"/>
        <end position="298"/>
    </location>
</feature>
<dbReference type="NCBIfam" id="TIGR03920">
    <property type="entry name" value="T7SS_EccD"/>
    <property type="match status" value="1"/>
</dbReference>
<name>A0A1X1TYS1_MYCFL</name>